<dbReference type="NCBIfam" id="TIGR00521">
    <property type="entry name" value="coaBC_dfp"/>
    <property type="match status" value="1"/>
</dbReference>
<dbReference type="InterPro" id="IPR035929">
    <property type="entry name" value="CoaB-like_sf"/>
</dbReference>
<dbReference type="Pfam" id="PF04127">
    <property type="entry name" value="DFP"/>
    <property type="match status" value="1"/>
</dbReference>
<keyword evidence="3" id="KW-1185">Reference proteome</keyword>
<dbReference type="EMBL" id="JBHSYQ010000003">
    <property type="protein sequence ID" value="MFC6997747.1"/>
    <property type="molecule type" value="Genomic_DNA"/>
</dbReference>
<protein>
    <submittedName>
        <fullName evidence="2">Bifunctional phosphopantothenoylcysteine decarboxylase/phosphopantothenate--cysteine ligase CoaBC</fullName>
        <ecNumber evidence="2">4.1.1.36</ecNumber>
        <ecNumber evidence="2">6.3.2.5</ecNumber>
    </submittedName>
</protein>
<evidence type="ECO:0000313" key="2">
    <source>
        <dbReference type="EMBL" id="MFC6997747.1"/>
    </source>
</evidence>
<dbReference type="InterPro" id="IPR005252">
    <property type="entry name" value="CoaBC"/>
</dbReference>
<feature type="domain" description="DNA/pantothenate metabolism flavoprotein C-terminal" evidence="1">
    <location>
        <begin position="5"/>
        <end position="213"/>
    </location>
</feature>
<keyword evidence="2" id="KW-0456">Lyase</keyword>
<dbReference type="RefSeq" id="WP_066618631.1">
    <property type="nucleotide sequence ID" value="NZ_JBHSYQ010000003.1"/>
</dbReference>
<evidence type="ECO:0000313" key="3">
    <source>
        <dbReference type="Proteomes" id="UP001596405"/>
    </source>
</evidence>
<dbReference type="EC" id="6.3.2.5" evidence="2"/>
<dbReference type="EC" id="4.1.1.36" evidence="2"/>
<dbReference type="InterPro" id="IPR007085">
    <property type="entry name" value="DNA/pantothenate-metab_flavo_C"/>
</dbReference>
<dbReference type="Gene3D" id="3.40.50.10300">
    <property type="entry name" value="CoaB-like"/>
    <property type="match status" value="1"/>
</dbReference>
<sequence>MQLFSGKKVLITAGPTYEPIDPVRFIGNHSTGKMGYALARCFAEQGAQVFLVSGPTALRLEHPNVEVINVMSADDMFAACQPLAAETDVWVFAAAVADYKPQQVATSKIKKSDDSFTIQLVKNVDIAATLGQQKRSDQFAVGFALETDQELQNAQAKLQKKNLDMVVLNSLRDTGAGFRHDTNKITIVKPHTVEEYELKAKEQVAQDILESIKTEWACWQKD</sequence>
<accession>A0ABW2DIM4</accession>
<gene>
    <name evidence="2" type="primary">coaBC</name>
    <name evidence="2" type="ORF">ACFQHR_08920</name>
</gene>
<comment type="caution">
    <text evidence="2">The sequence shown here is derived from an EMBL/GenBank/DDBJ whole genome shotgun (WGS) entry which is preliminary data.</text>
</comment>
<proteinExistence type="predicted"/>
<organism evidence="2 3">
    <name type="scientific">Rufibacter roseus</name>
    <dbReference type="NCBI Taxonomy" id="1567108"/>
    <lineage>
        <taxon>Bacteria</taxon>
        <taxon>Pseudomonadati</taxon>
        <taxon>Bacteroidota</taxon>
        <taxon>Cytophagia</taxon>
        <taxon>Cytophagales</taxon>
        <taxon>Hymenobacteraceae</taxon>
        <taxon>Rufibacter</taxon>
    </lineage>
</organism>
<name>A0ABW2DIM4_9BACT</name>
<reference evidence="3" key="1">
    <citation type="journal article" date="2019" name="Int. J. Syst. Evol. Microbiol.">
        <title>The Global Catalogue of Microorganisms (GCM) 10K type strain sequencing project: providing services to taxonomists for standard genome sequencing and annotation.</title>
        <authorList>
            <consortium name="The Broad Institute Genomics Platform"/>
            <consortium name="The Broad Institute Genome Sequencing Center for Infectious Disease"/>
            <person name="Wu L."/>
            <person name="Ma J."/>
        </authorList>
    </citation>
    <scope>NUCLEOTIDE SEQUENCE [LARGE SCALE GENOMIC DNA]</scope>
    <source>
        <strain evidence="3">CGMCC 4.7393</strain>
    </source>
</reference>
<evidence type="ECO:0000259" key="1">
    <source>
        <dbReference type="Pfam" id="PF04127"/>
    </source>
</evidence>
<dbReference type="SUPFAM" id="SSF102645">
    <property type="entry name" value="CoaB-like"/>
    <property type="match status" value="1"/>
</dbReference>
<dbReference type="GO" id="GO:0004632">
    <property type="term" value="F:phosphopantothenate--cysteine ligase activity"/>
    <property type="evidence" value="ECO:0007669"/>
    <property type="project" value="UniProtKB-EC"/>
</dbReference>
<dbReference type="Proteomes" id="UP001596405">
    <property type="component" value="Unassembled WGS sequence"/>
</dbReference>
<dbReference type="GO" id="GO:0004633">
    <property type="term" value="F:phosphopantothenoylcysteine decarboxylase activity"/>
    <property type="evidence" value="ECO:0007669"/>
    <property type="project" value="UniProtKB-EC"/>
</dbReference>
<keyword evidence="2" id="KW-0436">Ligase</keyword>